<comment type="subcellular location">
    <subcellularLocation>
        <location evidence="3">Secreted</location>
    </subcellularLocation>
</comment>
<evidence type="ECO:0000259" key="16">
    <source>
        <dbReference type="Pfam" id="PF07732"/>
    </source>
</evidence>
<dbReference type="Pfam" id="PF07732">
    <property type="entry name" value="Cu-oxidase_3"/>
    <property type="match status" value="1"/>
</dbReference>
<dbReference type="PANTHER" id="PTHR11709">
    <property type="entry name" value="MULTI-COPPER OXIDASE"/>
    <property type="match status" value="1"/>
</dbReference>
<proteinExistence type="inferred from homology"/>
<dbReference type="InterPro" id="IPR011707">
    <property type="entry name" value="Cu-oxidase-like_N"/>
</dbReference>
<keyword evidence="9" id="KW-0560">Oxidoreductase</keyword>
<evidence type="ECO:0000313" key="18">
    <source>
        <dbReference type="Proteomes" id="UP001175211"/>
    </source>
</evidence>
<keyword evidence="8" id="KW-0677">Repeat</keyword>
<dbReference type="FunFam" id="2.60.40.420:FF:000045">
    <property type="entry name" value="Laccase 2"/>
    <property type="match status" value="1"/>
</dbReference>
<reference evidence="17" key="1">
    <citation type="submission" date="2023-06" db="EMBL/GenBank/DDBJ databases">
        <authorList>
            <consortium name="Lawrence Berkeley National Laboratory"/>
            <person name="Ahrendt S."/>
            <person name="Sahu N."/>
            <person name="Indic B."/>
            <person name="Wong-Bajracharya J."/>
            <person name="Merenyi Z."/>
            <person name="Ke H.-M."/>
            <person name="Monk M."/>
            <person name="Kocsube S."/>
            <person name="Drula E."/>
            <person name="Lipzen A."/>
            <person name="Balint B."/>
            <person name="Henrissat B."/>
            <person name="Andreopoulos B."/>
            <person name="Martin F.M."/>
            <person name="Harder C.B."/>
            <person name="Rigling D."/>
            <person name="Ford K.L."/>
            <person name="Foster G.D."/>
            <person name="Pangilinan J."/>
            <person name="Papanicolaou A."/>
            <person name="Barry K."/>
            <person name="LaButti K."/>
            <person name="Viragh M."/>
            <person name="Koriabine M."/>
            <person name="Yan M."/>
            <person name="Riley R."/>
            <person name="Champramary S."/>
            <person name="Plett K.L."/>
            <person name="Tsai I.J."/>
            <person name="Slot J."/>
            <person name="Sipos G."/>
            <person name="Plett J."/>
            <person name="Nagy L.G."/>
            <person name="Grigoriev I.V."/>
        </authorList>
    </citation>
    <scope>NUCLEOTIDE SEQUENCE</scope>
    <source>
        <strain evidence="17">CCBAS 213</strain>
    </source>
</reference>
<evidence type="ECO:0000256" key="10">
    <source>
        <dbReference type="ARBA" id="ARBA00023008"/>
    </source>
</evidence>
<evidence type="ECO:0000256" key="11">
    <source>
        <dbReference type="ARBA" id="ARBA00023157"/>
    </source>
</evidence>
<dbReference type="FunFam" id="2.60.40.420:FF:000112">
    <property type="entry name" value="Laccase B"/>
    <property type="match status" value="1"/>
</dbReference>
<keyword evidence="12" id="KW-0325">Glycoprotein</keyword>
<gene>
    <name evidence="17" type="ORF">EV420DRAFT_558423</name>
</gene>
<evidence type="ECO:0000256" key="8">
    <source>
        <dbReference type="ARBA" id="ARBA00022737"/>
    </source>
</evidence>
<evidence type="ECO:0000256" key="4">
    <source>
        <dbReference type="ARBA" id="ARBA00010609"/>
    </source>
</evidence>
<evidence type="ECO:0000256" key="5">
    <source>
        <dbReference type="ARBA" id="ARBA00012297"/>
    </source>
</evidence>
<comment type="cofactor">
    <cofactor evidence="2">
        <name>Cu cation</name>
        <dbReference type="ChEBI" id="CHEBI:23378"/>
    </cofactor>
</comment>
<sequence>MSASVSLYKTEEEFPFISLSRFVCYSRTQSTLLLFSTMRQSFLTFLTVALYVVTTSATISASGDLVISNVDVAPDGYNRTAAVAGGSVVGELITATTGDTLQINVVNNLDNDNILQSTTIHWHGLFTTDTNWADGVAFVSQCPIAKGNSFLYSVPTSGQAGTFWYHSHLATQYCDGIRGPLIIYDDDDPNASLYDVDDESTVLSLFDWYHSFAETLTLPTPDSSLFNGMGIWYENATGDLAVVTVDSGTRYRFRLINMACDANFVFQIEGHDMTVIEVDGINHEAYTVDEIQIFAGQRYSFILTANQTVDNYWIRFNPDVGTTGFTDNINSAILRYNGANETNPADADVTSTNALDEANLVPLDPGVPGTATAGGVDDAINLAVAFTTDFLFTVNGEAYTPPTIPVLLQILSGAEDVSSLLPSGSIYYLPKNASVELSVPAGVAGGPHPLHLHGHSFDVVRVAGSDTYNYDNPVRRDVVSLGVAGDNVTIRWTTDNPGPWILHCHIDWHLELGFAIVFAEDTGDWNSTESPSTAWDDLCPIYDALDSSDL</sequence>
<keyword evidence="6" id="KW-0964">Secreted</keyword>
<keyword evidence="13" id="KW-0439">Lignin degradation</keyword>
<evidence type="ECO:0000256" key="12">
    <source>
        <dbReference type="ARBA" id="ARBA00023180"/>
    </source>
</evidence>
<dbReference type="InterPro" id="IPR001117">
    <property type="entry name" value="Cu-oxidase_2nd"/>
</dbReference>
<evidence type="ECO:0000256" key="1">
    <source>
        <dbReference type="ARBA" id="ARBA00000349"/>
    </source>
</evidence>
<dbReference type="GO" id="GO:0005576">
    <property type="term" value="C:extracellular region"/>
    <property type="evidence" value="ECO:0007669"/>
    <property type="project" value="UniProtKB-SubCell"/>
</dbReference>
<evidence type="ECO:0000256" key="7">
    <source>
        <dbReference type="ARBA" id="ARBA00022723"/>
    </source>
</evidence>
<organism evidence="17 18">
    <name type="scientific">Armillaria tabescens</name>
    <name type="common">Ringless honey mushroom</name>
    <name type="synonym">Agaricus tabescens</name>
    <dbReference type="NCBI Taxonomy" id="1929756"/>
    <lineage>
        <taxon>Eukaryota</taxon>
        <taxon>Fungi</taxon>
        <taxon>Dikarya</taxon>
        <taxon>Basidiomycota</taxon>
        <taxon>Agaricomycotina</taxon>
        <taxon>Agaricomycetes</taxon>
        <taxon>Agaricomycetidae</taxon>
        <taxon>Agaricales</taxon>
        <taxon>Marasmiineae</taxon>
        <taxon>Physalacriaceae</taxon>
        <taxon>Desarmillaria</taxon>
    </lineage>
</organism>
<dbReference type="Gene3D" id="2.60.40.420">
    <property type="entry name" value="Cupredoxins - blue copper proteins"/>
    <property type="match status" value="3"/>
</dbReference>
<dbReference type="RefSeq" id="XP_060329255.1">
    <property type="nucleotide sequence ID" value="XM_060482581.1"/>
</dbReference>
<dbReference type="EC" id="1.10.3.2" evidence="5"/>
<keyword evidence="18" id="KW-1185">Reference proteome</keyword>
<evidence type="ECO:0000256" key="2">
    <source>
        <dbReference type="ARBA" id="ARBA00001935"/>
    </source>
</evidence>
<name>A0AA39K969_ARMTA</name>
<dbReference type="GeneID" id="85366129"/>
<evidence type="ECO:0000259" key="14">
    <source>
        <dbReference type="Pfam" id="PF00394"/>
    </source>
</evidence>
<feature type="domain" description="Plastocyanin-like" evidence="14">
    <location>
        <begin position="199"/>
        <end position="339"/>
    </location>
</feature>
<dbReference type="InterPro" id="IPR045087">
    <property type="entry name" value="Cu-oxidase_fam"/>
</dbReference>
<dbReference type="GO" id="GO:0052716">
    <property type="term" value="F:hydroquinone:oxygen oxidoreductase activity"/>
    <property type="evidence" value="ECO:0007669"/>
    <property type="project" value="UniProtKB-EC"/>
</dbReference>
<accession>A0AA39K969</accession>
<dbReference type="Proteomes" id="UP001175211">
    <property type="component" value="Unassembled WGS sequence"/>
</dbReference>
<comment type="caution">
    <text evidence="17">The sequence shown here is derived from an EMBL/GenBank/DDBJ whole genome shotgun (WGS) entry which is preliminary data.</text>
</comment>
<dbReference type="GO" id="GO:0046274">
    <property type="term" value="P:lignin catabolic process"/>
    <property type="evidence" value="ECO:0007669"/>
    <property type="project" value="UniProtKB-KW"/>
</dbReference>
<dbReference type="Pfam" id="PF07731">
    <property type="entry name" value="Cu-oxidase_2"/>
    <property type="match status" value="1"/>
</dbReference>
<evidence type="ECO:0000256" key="6">
    <source>
        <dbReference type="ARBA" id="ARBA00022525"/>
    </source>
</evidence>
<dbReference type="EMBL" id="JAUEPS010000024">
    <property type="protein sequence ID" value="KAK0455745.1"/>
    <property type="molecule type" value="Genomic_DNA"/>
</dbReference>
<evidence type="ECO:0000256" key="9">
    <source>
        <dbReference type="ARBA" id="ARBA00023002"/>
    </source>
</evidence>
<evidence type="ECO:0000259" key="15">
    <source>
        <dbReference type="Pfam" id="PF07731"/>
    </source>
</evidence>
<evidence type="ECO:0000313" key="17">
    <source>
        <dbReference type="EMBL" id="KAK0455745.1"/>
    </source>
</evidence>
<evidence type="ECO:0000256" key="3">
    <source>
        <dbReference type="ARBA" id="ARBA00004613"/>
    </source>
</evidence>
<dbReference type="GO" id="GO:0005507">
    <property type="term" value="F:copper ion binding"/>
    <property type="evidence" value="ECO:0007669"/>
    <property type="project" value="InterPro"/>
</dbReference>
<keyword evidence="10" id="KW-0186">Copper</keyword>
<dbReference type="AlphaFoldDB" id="A0AA39K969"/>
<dbReference type="CDD" id="cd13903">
    <property type="entry name" value="CuRO_3_Tv-LCC_like"/>
    <property type="match status" value="1"/>
</dbReference>
<comment type="similarity">
    <text evidence="4">Belongs to the multicopper oxidase family.</text>
</comment>
<dbReference type="PANTHER" id="PTHR11709:SF511">
    <property type="entry name" value="LACCASE"/>
    <property type="match status" value="1"/>
</dbReference>
<keyword evidence="11" id="KW-1015">Disulfide bond</keyword>
<feature type="domain" description="Plastocyanin-like" evidence="16">
    <location>
        <begin position="68"/>
        <end position="186"/>
    </location>
</feature>
<dbReference type="Pfam" id="PF00394">
    <property type="entry name" value="Cu-oxidase"/>
    <property type="match status" value="1"/>
</dbReference>
<dbReference type="InterPro" id="IPR011706">
    <property type="entry name" value="Cu-oxidase_C"/>
</dbReference>
<dbReference type="SUPFAM" id="SSF49503">
    <property type="entry name" value="Cupredoxins"/>
    <property type="match status" value="3"/>
</dbReference>
<feature type="domain" description="Plastocyanin-like" evidence="15">
    <location>
        <begin position="399"/>
        <end position="523"/>
    </location>
</feature>
<evidence type="ECO:0000256" key="13">
    <source>
        <dbReference type="ARBA" id="ARBA00023185"/>
    </source>
</evidence>
<dbReference type="InterPro" id="IPR008972">
    <property type="entry name" value="Cupredoxin"/>
</dbReference>
<comment type="catalytic activity">
    <reaction evidence="1">
        <text>4 hydroquinone + O2 = 4 benzosemiquinone + 2 H2O</text>
        <dbReference type="Rhea" id="RHEA:11276"/>
        <dbReference type="ChEBI" id="CHEBI:15377"/>
        <dbReference type="ChEBI" id="CHEBI:15379"/>
        <dbReference type="ChEBI" id="CHEBI:17594"/>
        <dbReference type="ChEBI" id="CHEBI:17977"/>
        <dbReference type="EC" id="1.10.3.2"/>
    </reaction>
</comment>
<protein>
    <recommendedName>
        <fullName evidence="5">laccase</fullName>
        <ecNumber evidence="5">1.10.3.2</ecNumber>
    </recommendedName>
</protein>
<keyword evidence="7" id="KW-0479">Metal-binding</keyword>